<protein>
    <submittedName>
        <fullName evidence="8">TlpA family protein disulfide reductase</fullName>
    </submittedName>
</protein>
<dbReference type="PROSITE" id="PS51352">
    <property type="entry name" value="THIOREDOXIN_2"/>
    <property type="match status" value="1"/>
</dbReference>
<keyword evidence="3" id="KW-0735">Signal-anchor</keyword>
<evidence type="ECO:0000256" key="1">
    <source>
        <dbReference type="ARBA" id="ARBA00004196"/>
    </source>
</evidence>
<keyword evidence="6" id="KW-0812">Transmembrane</keyword>
<accession>A0A537KA51</accession>
<keyword evidence="5" id="KW-0676">Redox-active center</keyword>
<keyword evidence="4" id="KW-1015">Disulfide bond</keyword>
<dbReference type="GO" id="GO:0030313">
    <property type="term" value="C:cell envelope"/>
    <property type="evidence" value="ECO:0007669"/>
    <property type="project" value="UniProtKB-SubCell"/>
</dbReference>
<dbReference type="InterPro" id="IPR000866">
    <property type="entry name" value="AhpC/TSA"/>
</dbReference>
<dbReference type="GO" id="GO:0017004">
    <property type="term" value="P:cytochrome complex assembly"/>
    <property type="evidence" value="ECO:0007669"/>
    <property type="project" value="UniProtKB-KW"/>
</dbReference>
<evidence type="ECO:0000256" key="6">
    <source>
        <dbReference type="SAM" id="Phobius"/>
    </source>
</evidence>
<dbReference type="GO" id="GO:0016491">
    <property type="term" value="F:oxidoreductase activity"/>
    <property type="evidence" value="ECO:0007669"/>
    <property type="project" value="InterPro"/>
</dbReference>
<keyword evidence="6" id="KW-1133">Transmembrane helix</keyword>
<dbReference type="GO" id="GO:0016209">
    <property type="term" value="F:antioxidant activity"/>
    <property type="evidence" value="ECO:0007669"/>
    <property type="project" value="InterPro"/>
</dbReference>
<feature type="transmembrane region" description="Helical" evidence="6">
    <location>
        <begin position="14"/>
        <end position="34"/>
    </location>
</feature>
<dbReference type="EMBL" id="VBAK01000054">
    <property type="protein sequence ID" value="TMI92653.1"/>
    <property type="molecule type" value="Genomic_DNA"/>
</dbReference>
<name>A0A537KA51_9BACT</name>
<dbReference type="Proteomes" id="UP000318509">
    <property type="component" value="Unassembled WGS sequence"/>
</dbReference>
<dbReference type="PANTHER" id="PTHR42852:SF6">
    <property type="entry name" value="THIOL:DISULFIDE INTERCHANGE PROTEIN DSBE"/>
    <property type="match status" value="1"/>
</dbReference>
<dbReference type="AlphaFoldDB" id="A0A537KA51"/>
<evidence type="ECO:0000313" key="8">
    <source>
        <dbReference type="EMBL" id="TMI92653.1"/>
    </source>
</evidence>
<organism evidence="8 9">
    <name type="scientific">Candidatus Segetimicrobium genomatis</name>
    <dbReference type="NCBI Taxonomy" id="2569760"/>
    <lineage>
        <taxon>Bacteria</taxon>
        <taxon>Bacillati</taxon>
        <taxon>Candidatus Sysuimicrobiota</taxon>
        <taxon>Candidatus Sysuimicrobiia</taxon>
        <taxon>Candidatus Sysuimicrobiales</taxon>
        <taxon>Candidatus Segetimicrobiaceae</taxon>
        <taxon>Candidatus Segetimicrobium</taxon>
    </lineage>
</organism>
<dbReference type="CDD" id="cd02966">
    <property type="entry name" value="TlpA_like_family"/>
    <property type="match status" value="1"/>
</dbReference>
<comment type="caution">
    <text evidence="8">The sequence shown here is derived from an EMBL/GenBank/DDBJ whole genome shotgun (WGS) entry which is preliminary data.</text>
</comment>
<reference evidence="8 9" key="1">
    <citation type="journal article" date="2019" name="Nat. Microbiol.">
        <title>Mediterranean grassland soil C-N compound turnover is dependent on rainfall and depth, and is mediated by genomically divergent microorganisms.</title>
        <authorList>
            <person name="Diamond S."/>
            <person name="Andeer P.F."/>
            <person name="Li Z."/>
            <person name="Crits-Christoph A."/>
            <person name="Burstein D."/>
            <person name="Anantharaman K."/>
            <person name="Lane K.R."/>
            <person name="Thomas B.C."/>
            <person name="Pan C."/>
            <person name="Northen T.R."/>
            <person name="Banfield J.F."/>
        </authorList>
    </citation>
    <scope>NUCLEOTIDE SEQUENCE [LARGE SCALE GENOMIC DNA]</scope>
    <source>
        <strain evidence="8">NP_3</strain>
    </source>
</reference>
<dbReference type="Gene3D" id="3.40.30.10">
    <property type="entry name" value="Glutaredoxin"/>
    <property type="match status" value="1"/>
</dbReference>
<dbReference type="InterPro" id="IPR017937">
    <property type="entry name" value="Thioredoxin_CS"/>
</dbReference>
<evidence type="ECO:0000256" key="5">
    <source>
        <dbReference type="ARBA" id="ARBA00023284"/>
    </source>
</evidence>
<feature type="domain" description="Thioredoxin" evidence="7">
    <location>
        <begin position="55"/>
        <end position="197"/>
    </location>
</feature>
<keyword evidence="2" id="KW-0201">Cytochrome c-type biogenesis</keyword>
<sequence length="201" mass="21432">MDTPGAPVQSRRSLWPAVLVGGLLIAVGVAMTLIRMAPPGPRGGLATGPEGGGGPPVGRPAPDFSLPLMSGGTLSLHSLRGRPVLLNFWASWCVPCREEMPLLVRLHNRYGPRGVEFVGVDTEDLEADARAFLTRYHVDYTLVRGADERLMDAYAVPGLPTTVFIGANGIVQGKVVGGFVGSEGERLLIERLDRLLESAPR</sequence>
<keyword evidence="6" id="KW-0472">Membrane</keyword>
<dbReference type="InterPro" id="IPR050553">
    <property type="entry name" value="Thioredoxin_ResA/DsbE_sf"/>
</dbReference>
<gene>
    <name evidence="8" type="ORF">E6H00_02355</name>
</gene>
<evidence type="ECO:0000259" key="7">
    <source>
        <dbReference type="PROSITE" id="PS51352"/>
    </source>
</evidence>
<dbReference type="InterPro" id="IPR013766">
    <property type="entry name" value="Thioredoxin_domain"/>
</dbReference>
<evidence type="ECO:0000313" key="9">
    <source>
        <dbReference type="Proteomes" id="UP000318509"/>
    </source>
</evidence>
<evidence type="ECO:0000256" key="2">
    <source>
        <dbReference type="ARBA" id="ARBA00022748"/>
    </source>
</evidence>
<dbReference type="InterPro" id="IPR036249">
    <property type="entry name" value="Thioredoxin-like_sf"/>
</dbReference>
<dbReference type="PROSITE" id="PS00194">
    <property type="entry name" value="THIOREDOXIN_1"/>
    <property type="match status" value="1"/>
</dbReference>
<evidence type="ECO:0000256" key="4">
    <source>
        <dbReference type="ARBA" id="ARBA00023157"/>
    </source>
</evidence>
<dbReference type="PANTHER" id="PTHR42852">
    <property type="entry name" value="THIOL:DISULFIDE INTERCHANGE PROTEIN DSBE"/>
    <property type="match status" value="1"/>
</dbReference>
<comment type="subcellular location">
    <subcellularLocation>
        <location evidence="1">Cell envelope</location>
    </subcellularLocation>
</comment>
<evidence type="ECO:0000256" key="3">
    <source>
        <dbReference type="ARBA" id="ARBA00022968"/>
    </source>
</evidence>
<dbReference type="SUPFAM" id="SSF52833">
    <property type="entry name" value="Thioredoxin-like"/>
    <property type="match status" value="1"/>
</dbReference>
<proteinExistence type="predicted"/>
<dbReference type="Pfam" id="PF00578">
    <property type="entry name" value="AhpC-TSA"/>
    <property type="match status" value="1"/>
</dbReference>